<dbReference type="GO" id="GO:0008270">
    <property type="term" value="F:zinc ion binding"/>
    <property type="evidence" value="ECO:0007669"/>
    <property type="project" value="UniProtKB-KW"/>
</dbReference>
<dbReference type="PROSITE" id="PS51192">
    <property type="entry name" value="HELICASE_ATP_BIND_1"/>
    <property type="match status" value="1"/>
</dbReference>
<evidence type="ECO:0008006" key="20">
    <source>
        <dbReference type="Google" id="ProtNLM"/>
    </source>
</evidence>
<feature type="domain" description="RING-type" evidence="15">
    <location>
        <begin position="846"/>
        <end position="890"/>
    </location>
</feature>
<keyword evidence="8" id="KW-0347">Helicase</keyword>
<gene>
    <name evidence="18" type="ORF">Agabi119p4_422</name>
</gene>
<proteinExistence type="inferred from homology"/>
<dbReference type="SMART" id="SM00487">
    <property type="entry name" value="DEXDc"/>
    <property type="match status" value="1"/>
</dbReference>
<dbReference type="GO" id="GO:0004386">
    <property type="term" value="F:helicase activity"/>
    <property type="evidence" value="ECO:0007669"/>
    <property type="project" value="UniProtKB-KW"/>
</dbReference>
<dbReference type="PROSITE" id="PS50089">
    <property type="entry name" value="ZF_RING_2"/>
    <property type="match status" value="1"/>
</dbReference>
<dbReference type="EMBL" id="JABXXO010000001">
    <property type="protein sequence ID" value="KAF7784257.1"/>
    <property type="molecule type" value="Genomic_DNA"/>
</dbReference>
<name>A0A8H7KL25_AGABI</name>
<protein>
    <recommendedName>
        <fullName evidence="20">DNA repair protein RAD5</fullName>
    </recommendedName>
</protein>
<evidence type="ECO:0000256" key="5">
    <source>
        <dbReference type="ARBA" id="ARBA00022763"/>
    </source>
</evidence>
<dbReference type="CDD" id="cd18008">
    <property type="entry name" value="DEXDc_SHPRH-like"/>
    <property type="match status" value="1"/>
</dbReference>
<accession>A0A8H7KL25</accession>
<sequence>MASAPPALFFASSDEEGENTPLVSVDHESDLVPASSSQTPSEHTATSSLFLVASDQEEADRVPTSSPPQLAHSYTENVNDIEAQSTPHVKIVGSSAAGLSDATRNENLEEPPAKRRKLSPIVHSHAQLGASYIGDLPVDGAWSTVSGTGHVKVGDSVLIRREGSKKESSGPNTKKGNKTKKSSGGKQVSLTSMLSAKGTRFPKKVDTVVRIVNNKGSDLARLPTEIASWISKLLDFGLVEIRGTMTDCPEKLKTGMSLMVTLHIYLHPDAFKPLRMSSRDVDGGFAYNEGYETQEENFLRERKAAILKLFDAVGLRAQAGARCKGKKYSQKVEDTIGNLAQRTGGKTKKELVGDGEEIEVDSTEELSNNDLSLIYRKAQQKDTLMPLMDPAESFDLTLRGYQKQALNWMYSIEHDTRDAHLGVSMHPLWSQYIFPPEQDINTGDIDLTAEDKFFYFNPYSGELSLDVPLVEHECRGGILADEMGMGKTIMISALIQTSLLLKDEFKEDKQPLVGPRQLRIEKAFRSSRRPNRRLPPSGTLIVAPASLLAQWAEEIQRSSKSNTLEVIIWHGHNRLDLDVLVNSAGDQDRMPKVVITSYGTLASEHAKTMSPLFDIYWLRIVLDEAHACKSRMSKTAKAVYDLRAKWRWAVTGTPIVNKLEDLFSLLKFLKHEPWSEYAYFRSFITLPFLARDPKAIEVVQVILENALLRREKNMLDIDGKKIVELPPKEITIEALEFSSLEKKIYDSIWLKVKRNFDQLEAKGLVGKNYTHILAMLMKLRRAVLHPDLVLEKEDSNGSSNAQPLDNPAINLEDLVKNLTSNSNGGSNVAFAEGVLANLADEDITECPICFDVMEVPTMILGCAHQCCKDCILTHIATCEEKGQQPNCFACGRGPINPSDLVEVIRKEPTNSQPSASVALRRNDVRSSTKLEALLKHLRRLKEEDPKFRAVVFSQFTSFLDLIQVMLQREGYDFCRFDGTMDVKKRSAALSAFKSPSKQPRILIISLKAGGVGLNLTTANHVFMMDCWWNAATENQAIDRVHRIGQDKTVHVTHFIISNTIEGRILQIQKRKTAIVREAFRGTRADGRADPDSIENLKIMFEEEGLRH</sequence>
<dbReference type="Gene3D" id="3.40.50.10810">
    <property type="entry name" value="Tandem AAA-ATPase domain"/>
    <property type="match status" value="1"/>
</dbReference>
<comment type="subcellular location">
    <subcellularLocation>
        <location evidence="1">Nucleus</location>
    </subcellularLocation>
</comment>
<dbReference type="InterPro" id="IPR014905">
    <property type="entry name" value="HIRAN"/>
</dbReference>
<dbReference type="AlphaFoldDB" id="A0A8H7KL25"/>
<evidence type="ECO:0000256" key="12">
    <source>
        <dbReference type="ARBA" id="ARBA00023242"/>
    </source>
</evidence>
<dbReference type="InterPro" id="IPR050628">
    <property type="entry name" value="SNF2_RAD54_helicase_TF"/>
</dbReference>
<evidence type="ECO:0000313" key="18">
    <source>
        <dbReference type="EMBL" id="KAF7784257.1"/>
    </source>
</evidence>
<evidence type="ECO:0000256" key="7">
    <source>
        <dbReference type="ARBA" id="ARBA00022801"/>
    </source>
</evidence>
<dbReference type="Pfam" id="PF00176">
    <property type="entry name" value="SNF2-rel_dom"/>
    <property type="match status" value="1"/>
</dbReference>
<comment type="caution">
    <text evidence="18">The sequence shown here is derived from an EMBL/GenBank/DDBJ whole genome shotgun (WGS) entry which is preliminary data.</text>
</comment>
<evidence type="ECO:0000313" key="19">
    <source>
        <dbReference type="Proteomes" id="UP000629468"/>
    </source>
</evidence>
<feature type="region of interest" description="Disordered" evidence="14">
    <location>
        <begin position="1"/>
        <end position="72"/>
    </location>
</feature>
<feature type="region of interest" description="Disordered" evidence="14">
    <location>
        <begin position="95"/>
        <end position="117"/>
    </location>
</feature>
<feature type="compositionally biased region" description="Basic and acidic residues" evidence="14">
    <location>
        <begin position="158"/>
        <end position="168"/>
    </location>
</feature>
<keyword evidence="4" id="KW-0547">Nucleotide-binding</keyword>
<comment type="similarity">
    <text evidence="2">Belongs to the SNF2/RAD54 helicase family.</text>
</comment>
<dbReference type="GO" id="GO:0003676">
    <property type="term" value="F:nucleic acid binding"/>
    <property type="evidence" value="ECO:0007669"/>
    <property type="project" value="InterPro"/>
</dbReference>
<feature type="compositionally biased region" description="Polar residues" evidence="14">
    <location>
        <begin position="63"/>
        <end position="72"/>
    </location>
</feature>
<dbReference type="InterPro" id="IPR000330">
    <property type="entry name" value="SNF2_N"/>
</dbReference>
<dbReference type="PROSITE" id="PS51194">
    <property type="entry name" value="HELICASE_CTER"/>
    <property type="match status" value="1"/>
</dbReference>
<keyword evidence="5" id="KW-0227">DNA damage</keyword>
<dbReference type="InterPro" id="IPR001650">
    <property type="entry name" value="Helicase_C-like"/>
</dbReference>
<dbReference type="GO" id="GO:0016818">
    <property type="term" value="F:hydrolase activity, acting on acid anhydrides, in phosphorus-containing anhydrides"/>
    <property type="evidence" value="ECO:0007669"/>
    <property type="project" value="InterPro"/>
</dbReference>
<dbReference type="PANTHER" id="PTHR45626">
    <property type="entry name" value="TRANSCRIPTION TERMINATION FACTOR 2-RELATED"/>
    <property type="match status" value="1"/>
</dbReference>
<dbReference type="PANTHER" id="PTHR45626:SF22">
    <property type="entry name" value="DNA REPAIR PROTEIN RAD5"/>
    <property type="match status" value="1"/>
</dbReference>
<evidence type="ECO:0000256" key="14">
    <source>
        <dbReference type="SAM" id="MobiDB-lite"/>
    </source>
</evidence>
<dbReference type="GO" id="GO:0006281">
    <property type="term" value="P:DNA repair"/>
    <property type="evidence" value="ECO:0007669"/>
    <property type="project" value="UniProtKB-KW"/>
</dbReference>
<dbReference type="InterPro" id="IPR018957">
    <property type="entry name" value="Znf_C3HC4_RING-type"/>
</dbReference>
<dbReference type="GO" id="GO:0005634">
    <property type="term" value="C:nucleus"/>
    <property type="evidence" value="ECO:0007669"/>
    <property type="project" value="UniProtKB-SubCell"/>
</dbReference>
<evidence type="ECO:0000259" key="15">
    <source>
        <dbReference type="PROSITE" id="PS50089"/>
    </source>
</evidence>
<dbReference type="Pfam" id="PF08797">
    <property type="entry name" value="HIRAN"/>
    <property type="match status" value="1"/>
</dbReference>
<dbReference type="InterPro" id="IPR049730">
    <property type="entry name" value="SNF2/RAD54-like_C"/>
</dbReference>
<evidence type="ECO:0000259" key="16">
    <source>
        <dbReference type="PROSITE" id="PS51192"/>
    </source>
</evidence>
<keyword evidence="12" id="KW-0539">Nucleus</keyword>
<keyword evidence="6 13" id="KW-0863">Zinc-finger</keyword>
<keyword evidence="11" id="KW-0234">DNA repair</keyword>
<dbReference type="Pfam" id="PF00097">
    <property type="entry name" value="zf-C3HC4"/>
    <property type="match status" value="1"/>
</dbReference>
<feature type="domain" description="Helicase ATP-binding" evidence="16">
    <location>
        <begin position="468"/>
        <end position="672"/>
    </location>
</feature>
<evidence type="ECO:0000256" key="9">
    <source>
        <dbReference type="ARBA" id="ARBA00022833"/>
    </source>
</evidence>
<evidence type="ECO:0000256" key="8">
    <source>
        <dbReference type="ARBA" id="ARBA00022806"/>
    </source>
</evidence>
<feature type="compositionally biased region" description="Low complexity" evidence="14">
    <location>
        <begin position="1"/>
        <end position="12"/>
    </location>
</feature>
<evidence type="ECO:0000256" key="2">
    <source>
        <dbReference type="ARBA" id="ARBA00007025"/>
    </source>
</evidence>
<feature type="region of interest" description="Disordered" evidence="14">
    <location>
        <begin position="154"/>
        <end position="189"/>
    </location>
</feature>
<organism evidence="18 19">
    <name type="scientific">Agaricus bisporus var. burnettii</name>
    <dbReference type="NCBI Taxonomy" id="192524"/>
    <lineage>
        <taxon>Eukaryota</taxon>
        <taxon>Fungi</taxon>
        <taxon>Dikarya</taxon>
        <taxon>Basidiomycota</taxon>
        <taxon>Agaricomycotina</taxon>
        <taxon>Agaricomycetes</taxon>
        <taxon>Agaricomycetidae</taxon>
        <taxon>Agaricales</taxon>
        <taxon>Agaricineae</taxon>
        <taxon>Agaricaceae</taxon>
        <taxon>Agaricus</taxon>
    </lineage>
</organism>
<feature type="compositionally biased region" description="Basic and acidic residues" evidence="14">
    <location>
        <begin position="103"/>
        <end position="113"/>
    </location>
</feature>
<keyword evidence="10" id="KW-0067">ATP-binding</keyword>
<dbReference type="Gene3D" id="3.40.50.300">
    <property type="entry name" value="P-loop containing nucleotide triphosphate hydrolases"/>
    <property type="match status" value="2"/>
</dbReference>
<evidence type="ECO:0000256" key="4">
    <source>
        <dbReference type="ARBA" id="ARBA00022741"/>
    </source>
</evidence>
<evidence type="ECO:0000256" key="6">
    <source>
        <dbReference type="ARBA" id="ARBA00022771"/>
    </source>
</evidence>
<evidence type="ECO:0000256" key="1">
    <source>
        <dbReference type="ARBA" id="ARBA00004123"/>
    </source>
</evidence>
<reference evidence="18 19" key="1">
    <citation type="journal article" name="Sci. Rep.">
        <title>Telomere-to-telomere assembled and centromere annotated genomes of the two main subspecies of the button mushroom Agaricus bisporus reveal especially polymorphic chromosome ends.</title>
        <authorList>
            <person name="Sonnenberg A.S.M."/>
            <person name="Sedaghat-Telgerd N."/>
            <person name="Lavrijssen B."/>
            <person name="Ohm R.A."/>
            <person name="Hendrickx P.M."/>
            <person name="Scholtmeijer K."/>
            <person name="Baars J.J.P."/>
            <person name="van Peer A."/>
        </authorList>
    </citation>
    <scope>NUCLEOTIDE SEQUENCE [LARGE SCALE GENOMIC DNA]</scope>
    <source>
        <strain evidence="18 19">H119_p4</strain>
    </source>
</reference>
<dbReference type="InterPro" id="IPR013083">
    <property type="entry name" value="Znf_RING/FYVE/PHD"/>
</dbReference>
<dbReference type="Gene3D" id="3.30.40.10">
    <property type="entry name" value="Zinc/RING finger domain, C3HC4 (zinc finger)"/>
    <property type="match status" value="1"/>
</dbReference>
<feature type="compositionally biased region" description="Polar residues" evidence="14">
    <location>
        <begin position="34"/>
        <end position="49"/>
    </location>
</feature>
<dbReference type="GO" id="GO:0005524">
    <property type="term" value="F:ATP binding"/>
    <property type="evidence" value="ECO:0007669"/>
    <property type="project" value="UniProtKB-KW"/>
</dbReference>
<evidence type="ECO:0000256" key="13">
    <source>
        <dbReference type="PROSITE-ProRule" id="PRU00175"/>
    </source>
</evidence>
<dbReference type="SMART" id="SM00490">
    <property type="entry name" value="HELICc"/>
    <property type="match status" value="1"/>
</dbReference>
<feature type="domain" description="Helicase C-terminal" evidence="17">
    <location>
        <begin position="932"/>
        <end position="1097"/>
    </location>
</feature>
<dbReference type="SUPFAM" id="SSF57850">
    <property type="entry name" value="RING/U-box"/>
    <property type="match status" value="1"/>
</dbReference>
<dbReference type="InterPro" id="IPR038718">
    <property type="entry name" value="SNF2-like_sf"/>
</dbReference>
<dbReference type="SMART" id="SM00910">
    <property type="entry name" value="HIRAN"/>
    <property type="match status" value="1"/>
</dbReference>
<dbReference type="InterPro" id="IPR001841">
    <property type="entry name" value="Znf_RING"/>
</dbReference>
<dbReference type="Pfam" id="PF00271">
    <property type="entry name" value="Helicase_C"/>
    <property type="match status" value="1"/>
</dbReference>
<dbReference type="SUPFAM" id="SSF52540">
    <property type="entry name" value="P-loop containing nucleoside triphosphate hydrolases"/>
    <property type="match status" value="2"/>
</dbReference>
<keyword evidence="3" id="KW-0479">Metal-binding</keyword>
<keyword evidence="9" id="KW-0862">Zinc</keyword>
<dbReference type="InterPro" id="IPR014001">
    <property type="entry name" value="Helicase_ATP-bd"/>
</dbReference>
<evidence type="ECO:0000256" key="3">
    <source>
        <dbReference type="ARBA" id="ARBA00022723"/>
    </source>
</evidence>
<evidence type="ECO:0000256" key="10">
    <source>
        <dbReference type="ARBA" id="ARBA00022840"/>
    </source>
</evidence>
<evidence type="ECO:0000256" key="11">
    <source>
        <dbReference type="ARBA" id="ARBA00023204"/>
    </source>
</evidence>
<dbReference type="CDD" id="cd18793">
    <property type="entry name" value="SF2_C_SNF"/>
    <property type="match status" value="1"/>
</dbReference>
<keyword evidence="7" id="KW-0378">Hydrolase</keyword>
<dbReference type="InterPro" id="IPR027417">
    <property type="entry name" value="P-loop_NTPase"/>
</dbReference>
<evidence type="ECO:0000259" key="17">
    <source>
        <dbReference type="PROSITE" id="PS51194"/>
    </source>
</evidence>
<dbReference type="Proteomes" id="UP000629468">
    <property type="component" value="Unassembled WGS sequence"/>
</dbReference>
<dbReference type="GO" id="GO:0008094">
    <property type="term" value="F:ATP-dependent activity, acting on DNA"/>
    <property type="evidence" value="ECO:0007669"/>
    <property type="project" value="TreeGrafter"/>
</dbReference>